<dbReference type="EMBL" id="JAUCMV010000002">
    <property type="protein sequence ID" value="KAK0419100.1"/>
    <property type="molecule type" value="Genomic_DNA"/>
</dbReference>
<evidence type="ECO:0000313" key="2">
    <source>
        <dbReference type="EMBL" id="KAK0419100.1"/>
    </source>
</evidence>
<feature type="region of interest" description="Disordered" evidence="1">
    <location>
        <begin position="1"/>
        <end position="100"/>
    </location>
</feature>
<name>A0AA39I8N1_9BILA</name>
<sequence>MSIAAHSRAPRKRTRDDREIANQVAVEEEQKENLATTSQLAEESEKVDEERSDCKEEVSVEDVKMEEDGEEGKAINRPKSNESAASTSSDRRKLTPKRSLPRRRCYSESYVELDVADLIQTEDDLLYGPQLLLNESALQEGYEIPVFNADDIDNILADLETLNLT</sequence>
<evidence type="ECO:0000313" key="3">
    <source>
        <dbReference type="Proteomes" id="UP001175271"/>
    </source>
</evidence>
<keyword evidence="3" id="KW-1185">Reference proteome</keyword>
<gene>
    <name evidence="2" type="ORF">QR680_013952</name>
</gene>
<comment type="caution">
    <text evidence="2">The sequence shown here is derived from an EMBL/GenBank/DDBJ whole genome shotgun (WGS) entry which is preliminary data.</text>
</comment>
<organism evidence="2 3">
    <name type="scientific">Steinernema hermaphroditum</name>
    <dbReference type="NCBI Taxonomy" id="289476"/>
    <lineage>
        <taxon>Eukaryota</taxon>
        <taxon>Metazoa</taxon>
        <taxon>Ecdysozoa</taxon>
        <taxon>Nematoda</taxon>
        <taxon>Chromadorea</taxon>
        <taxon>Rhabditida</taxon>
        <taxon>Tylenchina</taxon>
        <taxon>Panagrolaimomorpha</taxon>
        <taxon>Strongyloidoidea</taxon>
        <taxon>Steinernematidae</taxon>
        <taxon>Steinernema</taxon>
    </lineage>
</organism>
<dbReference type="Proteomes" id="UP001175271">
    <property type="component" value="Unassembled WGS sequence"/>
</dbReference>
<dbReference type="AlphaFoldDB" id="A0AA39I8N1"/>
<reference evidence="2" key="1">
    <citation type="submission" date="2023-06" db="EMBL/GenBank/DDBJ databases">
        <title>Genomic analysis of the entomopathogenic nematode Steinernema hermaphroditum.</title>
        <authorList>
            <person name="Schwarz E.M."/>
            <person name="Heppert J.K."/>
            <person name="Baniya A."/>
            <person name="Schwartz H.T."/>
            <person name="Tan C.-H."/>
            <person name="Antoshechkin I."/>
            <person name="Sternberg P.W."/>
            <person name="Goodrich-Blair H."/>
            <person name="Dillman A.R."/>
        </authorList>
    </citation>
    <scope>NUCLEOTIDE SEQUENCE</scope>
    <source>
        <strain evidence="2">PS9179</strain>
        <tissue evidence="2">Whole animal</tissue>
    </source>
</reference>
<accession>A0AA39I8N1</accession>
<protein>
    <submittedName>
        <fullName evidence="2">Uncharacterized protein</fullName>
    </submittedName>
</protein>
<feature type="compositionally biased region" description="Basic and acidic residues" evidence="1">
    <location>
        <begin position="48"/>
        <end position="63"/>
    </location>
</feature>
<evidence type="ECO:0000256" key="1">
    <source>
        <dbReference type="SAM" id="MobiDB-lite"/>
    </source>
</evidence>
<proteinExistence type="predicted"/>